<evidence type="ECO:0000256" key="12">
    <source>
        <dbReference type="ARBA" id="ARBA00023134"/>
    </source>
</evidence>
<evidence type="ECO:0000256" key="10">
    <source>
        <dbReference type="ARBA" id="ARBA00022741"/>
    </source>
</evidence>
<comment type="subcellular location">
    <subcellularLocation>
        <location evidence="3">Nucleus</location>
        <location evidence="3">Nucleoplasm</location>
    </subcellularLocation>
</comment>
<dbReference type="InterPro" id="IPR025845">
    <property type="entry name" value="Thg1_C_dom"/>
</dbReference>
<dbReference type="Proteomes" id="UP000011115">
    <property type="component" value="Unassembled WGS sequence"/>
</dbReference>
<dbReference type="PANTHER" id="PTHR12729:SF6">
    <property type="entry name" value="TRNA(HIS) GUANYLYLTRANSFERASE-RELATED"/>
    <property type="match status" value="1"/>
</dbReference>
<evidence type="ECO:0000256" key="2">
    <source>
        <dbReference type="ARBA" id="ARBA00002939"/>
    </source>
</evidence>
<dbReference type="GO" id="GO:0008193">
    <property type="term" value="F:tRNA guanylyltransferase activity"/>
    <property type="evidence" value="ECO:0007669"/>
    <property type="project" value="UniProtKB-EC"/>
</dbReference>
<keyword evidence="12" id="KW-0342">GTP-binding</keyword>
<keyword evidence="8" id="KW-0548">Nucleotidyltransferase</keyword>
<evidence type="ECO:0000259" key="16">
    <source>
        <dbReference type="Pfam" id="PF14413"/>
    </source>
</evidence>
<accession>M1D302</accession>
<feature type="domain" description="tRNAHis guanylyltransferase catalytic" evidence="15">
    <location>
        <begin position="198"/>
        <end position="320"/>
    </location>
</feature>
<evidence type="ECO:0000256" key="4">
    <source>
        <dbReference type="ARBA" id="ARBA00010113"/>
    </source>
</evidence>
<dbReference type="Pfam" id="PF14413">
    <property type="entry name" value="Thg1C"/>
    <property type="match status" value="2"/>
</dbReference>
<evidence type="ECO:0000256" key="3">
    <source>
        <dbReference type="ARBA" id="ARBA00004642"/>
    </source>
</evidence>
<dbReference type="PaxDb" id="4113-PGSC0003DMT400080107"/>
<evidence type="ECO:0000256" key="8">
    <source>
        <dbReference type="ARBA" id="ARBA00022695"/>
    </source>
</evidence>
<dbReference type="GO" id="GO:0005654">
    <property type="term" value="C:nucleoplasm"/>
    <property type="evidence" value="ECO:0007669"/>
    <property type="project" value="UniProtKB-SubCell"/>
</dbReference>
<evidence type="ECO:0000313" key="18">
    <source>
        <dbReference type="Proteomes" id="UP000011115"/>
    </source>
</evidence>
<dbReference type="Pfam" id="PF04446">
    <property type="entry name" value="Thg1"/>
    <property type="match status" value="2"/>
</dbReference>
<feature type="domain" description="Thg1 C-terminal" evidence="16">
    <location>
        <begin position="100"/>
        <end position="141"/>
    </location>
</feature>
<evidence type="ECO:0000313" key="17">
    <source>
        <dbReference type="EnsemblPlants" id="PGSC0003DMT400080107"/>
    </source>
</evidence>
<keyword evidence="7" id="KW-0819">tRNA processing</keyword>
<dbReference type="EC" id="2.7.7.79" evidence="5"/>
<dbReference type="ExpressionAtlas" id="M1D302">
    <property type="expression patterns" value="baseline"/>
</dbReference>
<dbReference type="FunCoup" id="M1D302">
    <property type="interactions" value="409"/>
</dbReference>
<evidence type="ECO:0000256" key="11">
    <source>
        <dbReference type="ARBA" id="ARBA00022842"/>
    </source>
</evidence>
<comment type="similarity">
    <text evidence="4">Belongs to the tRNA(His) guanylyltransferase family.</text>
</comment>
<reference evidence="17" key="2">
    <citation type="submission" date="2015-06" db="UniProtKB">
        <authorList>
            <consortium name="EnsemblPlants"/>
        </authorList>
    </citation>
    <scope>IDENTIFICATION</scope>
    <source>
        <strain evidence="17">DM1-3 516 R44</strain>
    </source>
</reference>
<dbReference type="InParanoid" id="M1D302"/>
<dbReference type="Gramene" id="PGSC0003DMT400080107">
    <property type="protein sequence ID" value="PGSC0003DMT400080107"/>
    <property type="gene ID" value="PGSC0003DMG400031193"/>
</dbReference>
<evidence type="ECO:0000259" key="15">
    <source>
        <dbReference type="Pfam" id="PF04446"/>
    </source>
</evidence>
<dbReference type="EnsemblPlants" id="PGSC0003DMT400080107">
    <property type="protein sequence ID" value="PGSC0003DMT400080107"/>
    <property type="gene ID" value="PGSC0003DMG400031193"/>
</dbReference>
<dbReference type="InterPro" id="IPR007537">
    <property type="entry name" value="tRNAHis_GuaTrfase_Thg1"/>
</dbReference>
<comment type="function">
    <text evidence="2">Adds a GMP to the 5'-end of tRNA(His) after transcription and RNase P cleavage.</text>
</comment>
<keyword evidence="13" id="KW-0539">Nucleus</keyword>
<keyword evidence="6" id="KW-0808">Transferase</keyword>
<dbReference type="AlphaFoldDB" id="M1D302"/>
<dbReference type="InterPro" id="IPR024956">
    <property type="entry name" value="tRNAHis_GuaTrfase_cat"/>
</dbReference>
<dbReference type="PANTHER" id="PTHR12729">
    <property type="entry name" value="TRNA(HIS) GUANYLYLTRANSFERASE-RELATED"/>
    <property type="match status" value="1"/>
</dbReference>
<evidence type="ECO:0000256" key="13">
    <source>
        <dbReference type="ARBA" id="ARBA00023242"/>
    </source>
</evidence>
<proteinExistence type="inferred from homology"/>
<dbReference type="GO" id="GO:0000287">
    <property type="term" value="F:magnesium ion binding"/>
    <property type="evidence" value="ECO:0007669"/>
    <property type="project" value="InterPro"/>
</dbReference>
<evidence type="ECO:0000256" key="1">
    <source>
        <dbReference type="ARBA" id="ARBA00001946"/>
    </source>
</evidence>
<evidence type="ECO:0000256" key="9">
    <source>
        <dbReference type="ARBA" id="ARBA00022723"/>
    </source>
</evidence>
<comment type="catalytic activity">
    <reaction evidence="14">
        <text>a 5'-end ribonucleotide-tRNA(His) + GTP + ATP + H2O = a 5'-end phospho-guanosine-ribonucleotide-tRNA(His) + AMP + 2 diphosphate + H(+)</text>
        <dbReference type="Rhea" id="RHEA:54564"/>
        <dbReference type="Rhea" id="RHEA-COMP:14193"/>
        <dbReference type="Rhea" id="RHEA-COMP:14917"/>
        <dbReference type="ChEBI" id="CHEBI:15377"/>
        <dbReference type="ChEBI" id="CHEBI:15378"/>
        <dbReference type="ChEBI" id="CHEBI:30616"/>
        <dbReference type="ChEBI" id="CHEBI:33019"/>
        <dbReference type="ChEBI" id="CHEBI:37565"/>
        <dbReference type="ChEBI" id="CHEBI:138282"/>
        <dbReference type="ChEBI" id="CHEBI:141847"/>
        <dbReference type="ChEBI" id="CHEBI:456215"/>
        <dbReference type="EC" id="2.7.7.79"/>
    </reaction>
</comment>
<feature type="domain" description="tRNAHis guanylyltransferase catalytic" evidence="15">
    <location>
        <begin position="6"/>
        <end position="94"/>
    </location>
</feature>
<comment type="cofactor">
    <cofactor evidence="1">
        <name>Mg(2+)</name>
        <dbReference type="ChEBI" id="CHEBI:18420"/>
    </cofactor>
</comment>
<evidence type="ECO:0000256" key="14">
    <source>
        <dbReference type="ARBA" id="ARBA00047281"/>
    </source>
</evidence>
<keyword evidence="18" id="KW-1185">Reference proteome</keyword>
<dbReference type="Gene3D" id="3.30.70.3000">
    <property type="match status" value="3"/>
</dbReference>
<organism evidence="17 18">
    <name type="scientific">Solanum tuberosum</name>
    <name type="common">Potato</name>
    <dbReference type="NCBI Taxonomy" id="4113"/>
    <lineage>
        <taxon>Eukaryota</taxon>
        <taxon>Viridiplantae</taxon>
        <taxon>Streptophyta</taxon>
        <taxon>Embryophyta</taxon>
        <taxon>Tracheophyta</taxon>
        <taxon>Spermatophyta</taxon>
        <taxon>Magnoliopsida</taxon>
        <taxon>eudicotyledons</taxon>
        <taxon>Gunneridae</taxon>
        <taxon>Pentapetalae</taxon>
        <taxon>asterids</taxon>
        <taxon>lamiids</taxon>
        <taxon>Solanales</taxon>
        <taxon>Solanaceae</taxon>
        <taxon>Solanoideae</taxon>
        <taxon>Solaneae</taxon>
        <taxon>Solanum</taxon>
    </lineage>
</organism>
<name>M1D302_SOLTU</name>
<feature type="domain" description="Thg1 C-terminal" evidence="16">
    <location>
        <begin position="324"/>
        <end position="400"/>
    </location>
</feature>
<dbReference type="GO" id="GO:0005525">
    <property type="term" value="F:GTP binding"/>
    <property type="evidence" value="ECO:0007669"/>
    <property type="project" value="UniProtKB-KW"/>
</dbReference>
<reference evidence="18" key="1">
    <citation type="journal article" date="2011" name="Nature">
        <title>Genome sequence and analysis of the tuber crop potato.</title>
        <authorList>
            <consortium name="The Potato Genome Sequencing Consortium"/>
        </authorList>
    </citation>
    <scope>NUCLEOTIDE SEQUENCE [LARGE SCALE GENOMIC DNA]</scope>
    <source>
        <strain evidence="18">cv. DM1-3 516 R44</strain>
    </source>
</reference>
<keyword evidence="10" id="KW-0547">Nucleotide-binding</keyword>
<dbReference type="FunFam" id="3.30.70.3000:FF:000002">
    <property type="entry name" value="tRNA(His) guanylyltransferase 1"/>
    <property type="match status" value="1"/>
</dbReference>
<evidence type="ECO:0000256" key="7">
    <source>
        <dbReference type="ARBA" id="ARBA00022694"/>
    </source>
</evidence>
<sequence length="430" mass="50376">MANSKYEYVKCFEVEDEVMYPNIIVVQIDGRDFGSFSEKHGFAKPNDDKALNLMNACAIKVLENFSDVIFAYGFNDEYSFVLKKETTFYQRRASCASMEVLQAYLLWRQTECHISNQYNTCLWKLVFSGKSEKEAKEILKVDDIVKYREDGTPVKRPRKKAIIVHSENVATKRFWNNYTCLIEELGSLAEGINKIKPEYLRSFQFESRLMLSTWIVVRVDGCHFHRFCEDNGFQKPNDEQALKLMTLVRFLCWRCLRILSLHMGFVLKKDSLLYQRWSSEIVSAVVSLFSSMYVMKWKEFFPEKEFKEPPYFDGRSVCYPSSEILRDYLAWRQVDCHINNQYNTCFWLLVKSGKSRTEAQSSLKGTQTQEKNELLAKFGIDYNALPIIFRMGSSVFRDRVNLSLSLLKMLCLLEVLYVVFDDIVYQACIL</sequence>
<keyword evidence="11" id="KW-0460">Magnesium</keyword>
<protein>
    <recommendedName>
        <fullName evidence="5">tRNA(His) guanylyltransferase</fullName>
        <ecNumber evidence="5">2.7.7.79</ecNumber>
    </recommendedName>
</protein>
<evidence type="ECO:0000256" key="5">
    <source>
        <dbReference type="ARBA" id="ARBA00012511"/>
    </source>
</evidence>
<dbReference type="GO" id="GO:0006400">
    <property type="term" value="P:tRNA modification"/>
    <property type="evidence" value="ECO:0007669"/>
    <property type="project" value="InterPro"/>
</dbReference>
<evidence type="ECO:0000256" key="6">
    <source>
        <dbReference type="ARBA" id="ARBA00022679"/>
    </source>
</evidence>
<dbReference type="eggNOG" id="KOG2721">
    <property type="taxonomic scope" value="Eukaryota"/>
</dbReference>
<dbReference type="InterPro" id="IPR038469">
    <property type="entry name" value="tRNAHis_GuaTrfase_Thg1_sf"/>
</dbReference>
<keyword evidence="9" id="KW-0479">Metal-binding</keyword>
<dbReference type="HOGENOM" id="CLU_044271_4_0_1"/>